<keyword evidence="3" id="KW-0217">Developmental protein</keyword>
<dbReference type="AlphaFoldDB" id="A0A091LWA9"/>
<feature type="non-terminal residue" evidence="8">
    <location>
        <position position="141"/>
    </location>
</feature>
<dbReference type="PANTHER" id="PTHR45970">
    <property type="entry name" value="AGAP004664-PA"/>
    <property type="match status" value="1"/>
</dbReference>
<keyword evidence="8" id="KW-0371">Homeobox</keyword>
<dbReference type="GO" id="GO:0009952">
    <property type="term" value="P:anterior/posterior pattern specification"/>
    <property type="evidence" value="ECO:0007669"/>
    <property type="project" value="TreeGrafter"/>
</dbReference>
<feature type="compositionally biased region" description="Polar residues" evidence="6">
    <location>
        <begin position="16"/>
        <end position="26"/>
    </location>
</feature>
<dbReference type="Pfam" id="PF04617">
    <property type="entry name" value="Hox9_act"/>
    <property type="match status" value="1"/>
</dbReference>
<feature type="region of interest" description="Disordered" evidence="6">
    <location>
        <begin position="1"/>
        <end position="36"/>
    </location>
</feature>
<feature type="non-terminal residue" evidence="8">
    <location>
        <position position="1"/>
    </location>
</feature>
<keyword evidence="8" id="KW-0238">DNA-binding</keyword>
<keyword evidence="4" id="KW-0805">Transcription regulation</keyword>
<evidence type="ECO:0000256" key="4">
    <source>
        <dbReference type="ARBA" id="ARBA00023015"/>
    </source>
</evidence>
<proteinExistence type="predicted"/>
<dbReference type="GO" id="GO:0009954">
    <property type="term" value="P:proximal/distal pattern formation"/>
    <property type="evidence" value="ECO:0007669"/>
    <property type="project" value="TreeGrafter"/>
</dbReference>
<evidence type="ECO:0000259" key="7">
    <source>
        <dbReference type="Pfam" id="PF04617"/>
    </source>
</evidence>
<gene>
    <name evidence="8" type="ORF">N323_09405</name>
</gene>
<feature type="domain" description="Hox9 N-terminal activation" evidence="7">
    <location>
        <begin position="4"/>
        <end position="137"/>
    </location>
</feature>
<keyword evidence="9" id="KW-1185">Reference proteome</keyword>
<name>A0A091LWA9_CATAU</name>
<accession>A0A091LWA9</accession>
<comment type="function">
    <text evidence="1">Sequence-specific transcription factor which is part of a developmental regulatory system that provides cells with specific positional identities on the anterior-posterior axis.</text>
</comment>
<evidence type="ECO:0000256" key="2">
    <source>
        <dbReference type="ARBA" id="ARBA00004123"/>
    </source>
</evidence>
<evidence type="ECO:0000256" key="5">
    <source>
        <dbReference type="ARBA" id="ARBA00023163"/>
    </source>
</evidence>
<dbReference type="GO" id="GO:0048704">
    <property type="term" value="P:embryonic skeletal system morphogenesis"/>
    <property type="evidence" value="ECO:0007669"/>
    <property type="project" value="TreeGrafter"/>
</dbReference>
<feature type="compositionally biased region" description="Basic and acidic residues" evidence="6">
    <location>
        <begin position="122"/>
        <end position="141"/>
    </location>
</feature>
<dbReference type="EMBL" id="KL297345">
    <property type="protein sequence ID" value="KFP50621.1"/>
    <property type="molecule type" value="Genomic_DNA"/>
</dbReference>
<dbReference type="GO" id="GO:0006357">
    <property type="term" value="P:regulation of transcription by RNA polymerase II"/>
    <property type="evidence" value="ECO:0007669"/>
    <property type="project" value="TreeGrafter"/>
</dbReference>
<dbReference type="InterPro" id="IPR006711">
    <property type="entry name" value="Hox9_activation_N"/>
</dbReference>
<evidence type="ECO:0000256" key="1">
    <source>
        <dbReference type="ARBA" id="ARBA00003263"/>
    </source>
</evidence>
<dbReference type="GO" id="GO:0005634">
    <property type="term" value="C:nucleus"/>
    <property type="evidence" value="ECO:0007669"/>
    <property type="project" value="UniProtKB-SubCell"/>
</dbReference>
<dbReference type="GO" id="GO:0003700">
    <property type="term" value="F:DNA-binding transcription factor activity"/>
    <property type="evidence" value="ECO:0007669"/>
    <property type="project" value="TreeGrafter"/>
</dbReference>
<dbReference type="Proteomes" id="UP000053745">
    <property type="component" value="Unassembled WGS sequence"/>
</dbReference>
<dbReference type="GO" id="GO:0006351">
    <property type="term" value="P:DNA-templated transcription"/>
    <property type="evidence" value="ECO:0007669"/>
    <property type="project" value="InterPro"/>
</dbReference>
<evidence type="ECO:0000256" key="6">
    <source>
        <dbReference type="SAM" id="MobiDB-lite"/>
    </source>
</evidence>
<dbReference type="InterPro" id="IPR017112">
    <property type="entry name" value="HXA9/HXB9/HXC9"/>
</dbReference>
<organism evidence="8 9">
    <name type="scientific">Cathartes aura</name>
    <name type="common">Turkey vulture</name>
    <name type="synonym">Vultur aura</name>
    <dbReference type="NCBI Taxonomy" id="43455"/>
    <lineage>
        <taxon>Eukaryota</taxon>
        <taxon>Metazoa</taxon>
        <taxon>Chordata</taxon>
        <taxon>Craniata</taxon>
        <taxon>Vertebrata</taxon>
        <taxon>Euteleostomi</taxon>
        <taxon>Archelosauria</taxon>
        <taxon>Archosauria</taxon>
        <taxon>Dinosauria</taxon>
        <taxon>Saurischia</taxon>
        <taxon>Theropoda</taxon>
        <taxon>Coelurosauria</taxon>
        <taxon>Aves</taxon>
        <taxon>Neognathae</taxon>
        <taxon>Neoaves</taxon>
        <taxon>Telluraves</taxon>
        <taxon>Accipitrimorphae</taxon>
        <taxon>Accipitriformes</taxon>
        <taxon>Cathartidae</taxon>
        <taxon>Cathartes</taxon>
    </lineage>
</organism>
<feature type="region of interest" description="Disordered" evidence="6">
    <location>
        <begin position="107"/>
        <end position="141"/>
    </location>
</feature>
<evidence type="ECO:0000313" key="9">
    <source>
        <dbReference type="Proteomes" id="UP000053745"/>
    </source>
</evidence>
<sequence length="141" mass="15734">YIRSRESEGSPAAKFSSGQYTSSRQAGHNEHLEFPSCSFQPKPPVFSASWTPLNPHSSGTLPAVYHPYIQHQSVPSDSRYLRSWLDPPLLGRPGDVHKQGTQEYNLETSAAREGIVSNQRPSFEDNKVCEGSEDKDRTDQS</sequence>
<dbReference type="PANTHER" id="PTHR45970:SF5">
    <property type="entry name" value="HOMEOBOX PROTEIN HOX-B9"/>
    <property type="match status" value="1"/>
</dbReference>
<dbReference type="GO" id="GO:0000978">
    <property type="term" value="F:RNA polymerase II cis-regulatory region sequence-specific DNA binding"/>
    <property type="evidence" value="ECO:0007669"/>
    <property type="project" value="TreeGrafter"/>
</dbReference>
<evidence type="ECO:0000256" key="3">
    <source>
        <dbReference type="ARBA" id="ARBA00022473"/>
    </source>
</evidence>
<reference evidence="8 9" key="1">
    <citation type="submission" date="2014-04" db="EMBL/GenBank/DDBJ databases">
        <title>Genome evolution of avian class.</title>
        <authorList>
            <person name="Zhang G."/>
            <person name="Li C."/>
        </authorList>
    </citation>
    <scope>NUCLEOTIDE SEQUENCE [LARGE SCALE GENOMIC DNA]</scope>
    <source>
        <strain evidence="8">BGI_N323</strain>
    </source>
</reference>
<evidence type="ECO:0000313" key="8">
    <source>
        <dbReference type="EMBL" id="KFP50621.1"/>
    </source>
</evidence>
<keyword evidence="5" id="KW-0804">Transcription</keyword>
<protein>
    <submittedName>
        <fullName evidence="8">Homeobox protein Hox-B9</fullName>
    </submittedName>
</protein>
<comment type="subcellular location">
    <subcellularLocation>
        <location evidence="2">Nucleus</location>
    </subcellularLocation>
</comment>
<dbReference type="OrthoDB" id="6159439at2759"/>